<protein>
    <submittedName>
        <fullName evidence="1">Uncharacterized protein</fullName>
    </submittedName>
</protein>
<organism evidence="1">
    <name type="scientific">Manihot esculenta</name>
    <name type="common">Cassava</name>
    <name type="synonym">Jatropha manihot</name>
    <dbReference type="NCBI Taxonomy" id="3983"/>
    <lineage>
        <taxon>Eukaryota</taxon>
        <taxon>Viridiplantae</taxon>
        <taxon>Streptophyta</taxon>
        <taxon>Embryophyta</taxon>
        <taxon>Tracheophyta</taxon>
        <taxon>Spermatophyta</taxon>
        <taxon>Magnoliopsida</taxon>
        <taxon>eudicotyledons</taxon>
        <taxon>Gunneridae</taxon>
        <taxon>Pentapetalae</taxon>
        <taxon>rosids</taxon>
        <taxon>fabids</taxon>
        <taxon>Malpighiales</taxon>
        <taxon>Euphorbiaceae</taxon>
        <taxon>Crotonoideae</taxon>
        <taxon>Manihoteae</taxon>
        <taxon>Manihot</taxon>
    </lineage>
</organism>
<accession>A0A2C9W5W9</accession>
<name>A0A2C9W5W9_MANES</name>
<sequence>MQVTKINHIRDFDKYNFDNSIISHSHLFFTQQPIFNINTTRLAAKFNSPLKENLRAILPTDSLSFQNFIFISFPTANLI</sequence>
<reference evidence="1" key="1">
    <citation type="submission" date="2016-02" db="EMBL/GenBank/DDBJ databases">
        <title>WGS assembly of Manihot esculenta.</title>
        <authorList>
            <person name="Bredeson J.V."/>
            <person name="Prochnik S.E."/>
            <person name="Lyons J.B."/>
            <person name="Schmutz J."/>
            <person name="Grimwood J."/>
            <person name="Vrebalov J."/>
            <person name="Bart R.S."/>
            <person name="Amuge T."/>
            <person name="Ferguson M.E."/>
            <person name="Green R."/>
            <person name="Putnam N."/>
            <person name="Stites J."/>
            <person name="Rounsley S."/>
            <person name="Rokhsar D.S."/>
        </authorList>
    </citation>
    <scope>NUCLEOTIDE SEQUENCE [LARGE SCALE GENOMIC DNA]</scope>
    <source>
        <tissue evidence="1">Leaf</tissue>
    </source>
</reference>
<dbReference type="EMBL" id="CM004389">
    <property type="protein sequence ID" value="OAY54681.1"/>
    <property type="molecule type" value="Genomic_DNA"/>
</dbReference>
<dbReference type="AlphaFoldDB" id="A0A2C9W5W9"/>
<proteinExistence type="predicted"/>
<gene>
    <name evidence="1" type="ORF">MANES_03G094000</name>
</gene>
<evidence type="ECO:0000313" key="1">
    <source>
        <dbReference type="EMBL" id="OAY54681.1"/>
    </source>
</evidence>